<keyword evidence="2" id="KW-1185">Reference proteome</keyword>
<gene>
    <name evidence="1" type="ORF">KZ820_18320</name>
</gene>
<evidence type="ECO:0000313" key="1">
    <source>
        <dbReference type="EMBL" id="MBW6532702.1"/>
    </source>
</evidence>
<dbReference type="RefSeq" id="WP_219750290.1">
    <property type="nucleotide sequence ID" value="NZ_JAHXZN010000009.1"/>
</dbReference>
<accession>A0ABS7BSW9</accession>
<evidence type="ECO:0000313" key="2">
    <source>
        <dbReference type="Proteomes" id="UP000759103"/>
    </source>
</evidence>
<protein>
    <submittedName>
        <fullName evidence="1">Uncharacterized protein</fullName>
    </submittedName>
</protein>
<reference evidence="1 2" key="1">
    <citation type="submission" date="2021-07" db="EMBL/GenBank/DDBJ databases">
        <title>Sphingomonas sp.</title>
        <authorList>
            <person name="Feng G."/>
            <person name="Li J."/>
            <person name="Pan M."/>
        </authorList>
    </citation>
    <scope>NUCLEOTIDE SEQUENCE [LARGE SCALE GENOMIC DNA]</scope>
    <source>
        <strain evidence="1 2">RRHST34</strain>
    </source>
</reference>
<dbReference type="EMBL" id="JAHXZN010000009">
    <property type="protein sequence ID" value="MBW6532702.1"/>
    <property type="molecule type" value="Genomic_DNA"/>
</dbReference>
<organism evidence="1 2">
    <name type="scientific">Sphingomonas citri</name>
    <dbReference type="NCBI Taxonomy" id="2862499"/>
    <lineage>
        <taxon>Bacteria</taxon>
        <taxon>Pseudomonadati</taxon>
        <taxon>Pseudomonadota</taxon>
        <taxon>Alphaproteobacteria</taxon>
        <taxon>Sphingomonadales</taxon>
        <taxon>Sphingomonadaceae</taxon>
        <taxon>Sphingomonas</taxon>
    </lineage>
</organism>
<dbReference type="Proteomes" id="UP000759103">
    <property type="component" value="Unassembled WGS sequence"/>
</dbReference>
<sequence length="166" mass="17875">MSDVIDLGGAPAEEDCAQLGHTPDFDAVNAYEVFAYKLAIIARYGQPPAGCRLKPLANRHDFGVYRTLSLRIDDEEDEAVQAYAEAVENGLARWLDGGFAPPISYEGSVATIHRPDVTELVIGALQTTRPGPDGTFPVADFETLHTNLATAFPDEAETARARLAAD</sequence>
<comment type="caution">
    <text evidence="1">The sequence shown here is derived from an EMBL/GenBank/DDBJ whole genome shotgun (WGS) entry which is preliminary data.</text>
</comment>
<proteinExistence type="predicted"/>
<name>A0ABS7BSW9_9SPHN</name>